<keyword evidence="7" id="KW-1185">Reference proteome</keyword>
<dbReference type="InterPro" id="IPR045243">
    <property type="entry name" value="Rna14-like"/>
</dbReference>
<dbReference type="PANTHER" id="PTHR19980:SF0">
    <property type="entry name" value="CLEAVAGE STIMULATION FACTOR SUBUNIT 3"/>
    <property type="match status" value="1"/>
</dbReference>
<feature type="region of interest" description="Disordered" evidence="4">
    <location>
        <begin position="770"/>
        <end position="813"/>
    </location>
</feature>
<comment type="caution">
    <text evidence="6">The sequence shown here is derived from an EMBL/GenBank/DDBJ whole genome shotgun (WGS) entry which is preliminary data.</text>
</comment>
<feature type="compositionally biased region" description="Low complexity" evidence="4">
    <location>
        <begin position="625"/>
        <end position="640"/>
    </location>
</feature>
<keyword evidence="3" id="KW-0539">Nucleus</keyword>
<proteinExistence type="predicted"/>
<dbReference type="GO" id="GO:0031124">
    <property type="term" value="P:mRNA 3'-end processing"/>
    <property type="evidence" value="ECO:0007669"/>
    <property type="project" value="InterPro"/>
</dbReference>
<dbReference type="Proteomes" id="UP000193411">
    <property type="component" value="Unassembled WGS sequence"/>
</dbReference>
<comment type="subcellular location">
    <subcellularLocation>
        <location evidence="1">Nucleus</location>
    </subcellularLocation>
</comment>
<dbReference type="GO" id="GO:0005634">
    <property type="term" value="C:nucleus"/>
    <property type="evidence" value="ECO:0007669"/>
    <property type="project" value="UniProtKB-SubCell"/>
</dbReference>
<feature type="compositionally biased region" description="Pro residues" evidence="4">
    <location>
        <begin position="701"/>
        <end position="713"/>
    </location>
</feature>
<dbReference type="SUPFAM" id="SSF48452">
    <property type="entry name" value="TPR-like"/>
    <property type="match status" value="1"/>
</dbReference>
<protein>
    <recommendedName>
        <fullName evidence="5">Suppressor of forked domain-containing protein</fullName>
    </recommendedName>
</protein>
<dbReference type="PANTHER" id="PTHR19980">
    <property type="entry name" value="RNA CLEAVAGE STIMULATION FACTOR"/>
    <property type="match status" value="1"/>
</dbReference>
<accession>A0A1Y2H4Q3</accession>
<reference evidence="6 7" key="1">
    <citation type="submission" date="2016-07" db="EMBL/GenBank/DDBJ databases">
        <title>Pervasive Adenine N6-methylation of Active Genes in Fungi.</title>
        <authorList>
            <consortium name="DOE Joint Genome Institute"/>
            <person name="Mondo S.J."/>
            <person name="Dannebaum R.O."/>
            <person name="Kuo R.C."/>
            <person name="Labutti K."/>
            <person name="Haridas S."/>
            <person name="Kuo A."/>
            <person name="Salamov A."/>
            <person name="Ahrendt S.R."/>
            <person name="Lipzen A."/>
            <person name="Sullivan W."/>
            <person name="Andreopoulos W.B."/>
            <person name="Clum A."/>
            <person name="Lindquist E."/>
            <person name="Daum C."/>
            <person name="Ramamoorthy G.K."/>
            <person name="Gryganskyi A."/>
            <person name="Culley D."/>
            <person name="Magnuson J.K."/>
            <person name="James T.Y."/>
            <person name="O'Malley M.A."/>
            <person name="Stajich J.E."/>
            <person name="Spatafora J.W."/>
            <person name="Visel A."/>
            <person name="Grigoriev I.V."/>
        </authorList>
    </citation>
    <scope>NUCLEOTIDE SEQUENCE [LARGE SCALE GENOMIC DNA]</scope>
    <source>
        <strain evidence="6 7">PL171</strain>
    </source>
</reference>
<evidence type="ECO:0000313" key="7">
    <source>
        <dbReference type="Proteomes" id="UP000193411"/>
    </source>
</evidence>
<dbReference type="OrthoDB" id="26282at2759"/>
<dbReference type="GO" id="GO:0003729">
    <property type="term" value="F:mRNA binding"/>
    <property type="evidence" value="ECO:0007669"/>
    <property type="project" value="TreeGrafter"/>
</dbReference>
<keyword evidence="2" id="KW-0677">Repeat</keyword>
<dbReference type="AlphaFoldDB" id="A0A1Y2H4Q3"/>
<dbReference type="InterPro" id="IPR011990">
    <property type="entry name" value="TPR-like_helical_dom_sf"/>
</dbReference>
<name>A0A1Y2H4Q3_9FUNG</name>
<feature type="compositionally biased region" description="Basic and acidic residues" evidence="4">
    <location>
        <begin position="669"/>
        <end position="685"/>
    </location>
</feature>
<dbReference type="STRING" id="765915.A0A1Y2H4Q3"/>
<feature type="region of interest" description="Disordered" evidence="4">
    <location>
        <begin position="668"/>
        <end position="714"/>
    </location>
</feature>
<dbReference type="InterPro" id="IPR003107">
    <property type="entry name" value="HAT"/>
</dbReference>
<evidence type="ECO:0000256" key="4">
    <source>
        <dbReference type="SAM" id="MobiDB-lite"/>
    </source>
</evidence>
<gene>
    <name evidence="6" type="ORF">BCR44DRAFT_1449545</name>
</gene>
<evidence type="ECO:0000256" key="1">
    <source>
        <dbReference type="ARBA" id="ARBA00004123"/>
    </source>
</evidence>
<feature type="domain" description="Suppressor of forked" evidence="5">
    <location>
        <begin position="1"/>
        <end position="486"/>
    </location>
</feature>
<evidence type="ECO:0000259" key="5">
    <source>
        <dbReference type="Pfam" id="PF05843"/>
    </source>
</evidence>
<evidence type="ECO:0000256" key="3">
    <source>
        <dbReference type="ARBA" id="ARBA00023242"/>
    </source>
</evidence>
<evidence type="ECO:0000256" key="2">
    <source>
        <dbReference type="ARBA" id="ARBA00022737"/>
    </source>
</evidence>
<dbReference type="Gene3D" id="1.25.40.1040">
    <property type="match status" value="1"/>
</dbReference>
<sequence length="813" mass="88940">MVAQFPQAPRMWTLYMDIATTHLPSNDPKVQTLFFKAVATAKSLDVYRAYLTFVKRAHPIAGAAAKDEDPAQIAENRVVVKQAYDYVLSHVMHDKDCGPLWAEYVAFLKAAPVSNQFEDQAKQDELRATYIRAVSVPHANIEGMWREWDVFENGRNKGTAKKLLSERSATYLAARTALKTLRSLWDPLDRPPAMYQAPTFSREERQLLAAWRAMLTWERSNPLKIDDARLRYERVAWMYWQAVAKLPRYPELWYEFATFAASAESSRGEEAVAVLRAGCEACPDSLLLHFSLADTYEAKDDIPRWTSTYNSLLTHLTARATSLIPTAPPSDADLTPAQLSAKLSLTLAYLTYMRATARKQGIAAHRTILKRARSSLAPHLLTWHYYVCSALLEYHAAPDAPTTVTRKLLAYACAQFKHDPAPVLVFADWLHLTRDQTNLVSTLVQAVKAPEMGAEGRSVLGQRLAKAYAEAGDLRQLAAWEAEMAVSGVMVTGKGEAPQADDPMAAALEAARRRYTFMDLDVVGPVDLGVGKASAAVAAAVALGAPSVSVGWAVAEEAVRKVLNGIDITNSGQGDHRRDDRQVSAAAPVDEDIGRSSSSNERRRILDEWTPSVPVVMPKLPSDSVPPSRGPAAAPVPGAGWTSYRPPRMSEDEERAINDRIKQLQAQAIREERERERERTTRDQRGSSVAVGRGGSVPPGAGNPPPPPPPPPAKMLTPMEIVVAHANMLPPAAMFNGPLWVDPIGLLGYIENAGGIPSLEHIQAMQRDLDLMGSSGGGDERGGGSSGRRKRGLDHDGSTGGASSTSVHKRSRY</sequence>
<dbReference type="InterPro" id="IPR008847">
    <property type="entry name" value="Suf"/>
</dbReference>
<dbReference type="SMART" id="SM00386">
    <property type="entry name" value="HAT"/>
    <property type="match status" value="4"/>
</dbReference>
<feature type="region of interest" description="Disordered" evidence="4">
    <location>
        <begin position="567"/>
        <end position="653"/>
    </location>
</feature>
<dbReference type="Pfam" id="PF05843">
    <property type="entry name" value="Suf"/>
    <property type="match status" value="1"/>
</dbReference>
<organism evidence="6 7">
    <name type="scientific">Catenaria anguillulae PL171</name>
    <dbReference type="NCBI Taxonomy" id="765915"/>
    <lineage>
        <taxon>Eukaryota</taxon>
        <taxon>Fungi</taxon>
        <taxon>Fungi incertae sedis</taxon>
        <taxon>Blastocladiomycota</taxon>
        <taxon>Blastocladiomycetes</taxon>
        <taxon>Blastocladiales</taxon>
        <taxon>Catenariaceae</taxon>
        <taxon>Catenaria</taxon>
    </lineage>
</organism>
<dbReference type="EMBL" id="MCFL01000161">
    <property type="protein sequence ID" value="ORZ29547.1"/>
    <property type="molecule type" value="Genomic_DNA"/>
</dbReference>
<evidence type="ECO:0000313" key="6">
    <source>
        <dbReference type="EMBL" id="ORZ29547.1"/>
    </source>
</evidence>